<dbReference type="GO" id="GO:0006360">
    <property type="term" value="P:transcription by RNA polymerase I"/>
    <property type="evidence" value="ECO:0007669"/>
    <property type="project" value="TreeGrafter"/>
</dbReference>
<dbReference type="PIRSF" id="PIRSF500154">
    <property type="entry name" value="RPB6"/>
    <property type="match status" value="1"/>
</dbReference>
<dbReference type="GO" id="GO:0005666">
    <property type="term" value="C:RNA polymerase III complex"/>
    <property type="evidence" value="ECO:0007669"/>
    <property type="project" value="TreeGrafter"/>
</dbReference>
<dbReference type="GO" id="GO:0006366">
    <property type="term" value="P:transcription by RNA polymerase II"/>
    <property type="evidence" value="ECO:0007669"/>
    <property type="project" value="TreeGrafter"/>
</dbReference>
<dbReference type="InterPro" id="IPR020708">
    <property type="entry name" value="DNA-dir_RNA_polK_14-18kDa_CS"/>
</dbReference>
<dbReference type="PANTHER" id="PTHR47227">
    <property type="entry name" value="DNA-DIRECTED RNA POLYMERASE SUBUNIT K"/>
    <property type="match status" value="1"/>
</dbReference>
<evidence type="ECO:0000256" key="2">
    <source>
        <dbReference type="ARBA" id="ARBA00020808"/>
    </source>
</evidence>
<dbReference type="GO" id="GO:0003677">
    <property type="term" value="F:DNA binding"/>
    <property type="evidence" value="ECO:0007669"/>
    <property type="project" value="InterPro"/>
</dbReference>
<comment type="similarity">
    <text evidence="6">Belongs to the archaeal Rpo6/eukaryotic RPB6 RNA polymerase subunit family.</text>
</comment>
<evidence type="ECO:0000256" key="3">
    <source>
        <dbReference type="ARBA" id="ARBA00022478"/>
    </source>
</evidence>
<organism evidence="9">
    <name type="scientific">Hirondellea gigas</name>
    <dbReference type="NCBI Taxonomy" id="1518452"/>
    <lineage>
        <taxon>Eukaryota</taxon>
        <taxon>Metazoa</taxon>
        <taxon>Ecdysozoa</taxon>
        <taxon>Arthropoda</taxon>
        <taxon>Crustacea</taxon>
        <taxon>Multicrustacea</taxon>
        <taxon>Malacostraca</taxon>
        <taxon>Eumalacostraca</taxon>
        <taxon>Peracarida</taxon>
        <taxon>Amphipoda</taxon>
        <taxon>Amphilochidea</taxon>
        <taxon>Lysianassida</taxon>
        <taxon>Lysianassidira</taxon>
        <taxon>Lysianassoidea</taxon>
        <taxon>Lysianassidae</taxon>
        <taxon>Hirondellea</taxon>
    </lineage>
</organism>
<dbReference type="SUPFAM" id="SSF63562">
    <property type="entry name" value="RPB6/omega subunit-like"/>
    <property type="match status" value="1"/>
</dbReference>
<dbReference type="InterPro" id="IPR006111">
    <property type="entry name" value="Rpo6/Rpb6"/>
</dbReference>
<evidence type="ECO:0000256" key="7">
    <source>
        <dbReference type="ARBA" id="ARBA00030456"/>
    </source>
</evidence>
<evidence type="ECO:0000313" key="10">
    <source>
        <dbReference type="EMBL" id="LAC19696.1"/>
    </source>
</evidence>
<evidence type="ECO:0000256" key="6">
    <source>
        <dbReference type="ARBA" id="ARBA00025773"/>
    </source>
</evidence>
<sequence>MADEEYEADDAGDDFEEVEEDENLEDLQDGEEEANNNGVDLVPAGEGLSVPVHKRITTTYMTKYERARVLGTRALQIAMCAPVMVELDSESDPLQIAAKELREQKIPITIRRYLPDGSYEDWRIDELIITD</sequence>
<dbReference type="AlphaFoldDB" id="A0A2P2HW04"/>
<dbReference type="Gene3D" id="3.90.940.10">
    <property type="match status" value="1"/>
</dbReference>
<feature type="compositionally biased region" description="Acidic residues" evidence="8">
    <location>
        <begin position="1"/>
        <end position="34"/>
    </location>
</feature>
<comment type="subcellular location">
    <subcellularLocation>
        <location evidence="1">Nucleus</location>
    </subcellularLocation>
</comment>
<evidence type="ECO:0000256" key="8">
    <source>
        <dbReference type="SAM" id="MobiDB-lite"/>
    </source>
</evidence>
<dbReference type="InterPro" id="IPR006110">
    <property type="entry name" value="Pol_omega/Rpo6/RPB6"/>
</dbReference>
<dbReference type="PANTHER" id="PTHR47227:SF5">
    <property type="entry name" value="DNA-DIRECTED RNA POLYMERASES I, II, AND III SUBUNIT RPABC2"/>
    <property type="match status" value="1"/>
</dbReference>
<dbReference type="EMBL" id="IACF01000157">
    <property type="protein sequence ID" value="LAB65963.1"/>
    <property type="molecule type" value="mRNA"/>
</dbReference>
<dbReference type="GO" id="GO:0005736">
    <property type="term" value="C:RNA polymerase I complex"/>
    <property type="evidence" value="ECO:0007669"/>
    <property type="project" value="TreeGrafter"/>
</dbReference>
<reference evidence="10" key="1">
    <citation type="submission" date="2017-11" db="EMBL/GenBank/DDBJ databases">
        <title>The sensing device of the deep-sea amphipod.</title>
        <authorList>
            <person name="Kobayashi H."/>
            <person name="Nagahama T."/>
            <person name="Arai W."/>
            <person name="Sasagawa Y."/>
            <person name="Umeda M."/>
            <person name="Hayashi T."/>
            <person name="Nikaido I."/>
            <person name="Watanabe H."/>
            <person name="Oguri K."/>
            <person name="Kitazato H."/>
            <person name="Fujioka K."/>
            <person name="Kido Y."/>
            <person name="Takami H."/>
        </authorList>
    </citation>
    <scope>NUCLEOTIDE SEQUENCE</scope>
    <source>
        <tissue evidence="10">Whole body</tissue>
    </source>
</reference>
<dbReference type="InterPro" id="IPR036161">
    <property type="entry name" value="RPB6/omega-like_sf"/>
</dbReference>
<keyword evidence="3 9" id="KW-0240">DNA-directed RNA polymerase</keyword>
<evidence type="ECO:0000256" key="5">
    <source>
        <dbReference type="ARBA" id="ARBA00023242"/>
    </source>
</evidence>
<reference evidence="9" key="2">
    <citation type="journal article" date="2018" name="Biosci. Biotechnol. Biochem.">
        <title>Polysaccharide hydrolase of the hadal zone amphipods Hirondellea gigas.</title>
        <authorList>
            <person name="Kobayashi H."/>
            <person name="Nagahama T."/>
            <person name="Arai W."/>
            <person name="Sasagawa Y."/>
            <person name="Umeda M."/>
            <person name="Hayashi T."/>
            <person name="Nikaido I."/>
            <person name="Watanabe H."/>
            <person name="Oguri K."/>
            <person name="Kitazato H."/>
            <person name="Fujioka K."/>
            <person name="Kido Y."/>
            <person name="Takami H."/>
        </authorList>
    </citation>
    <scope>NUCLEOTIDE SEQUENCE</scope>
    <source>
        <tissue evidence="9">Whole body</tissue>
    </source>
</reference>
<evidence type="ECO:0000256" key="1">
    <source>
        <dbReference type="ARBA" id="ARBA00004123"/>
    </source>
</evidence>
<feature type="region of interest" description="Disordered" evidence="8">
    <location>
        <begin position="1"/>
        <end position="45"/>
    </location>
</feature>
<dbReference type="InterPro" id="IPR028363">
    <property type="entry name" value="RPB6"/>
</dbReference>
<dbReference type="SMART" id="SM01409">
    <property type="entry name" value="RNA_pol_Rpb6"/>
    <property type="match status" value="1"/>
</dbReference>
<name>A0A2P2HW04_9CRUS</name>
<dbReference type="Pfam" id="PF01192">
    <property type="entry name" value="RNA_pol_Rpb6"/>
    <property type="match status" value="1"/>
</dbReference>
<accession>A0A2P2HW04</accession>
<evidence type="ECO:0000313" key="9">
    <source>
        <dbReference type="EMBL" id="LAB65963.1"/>
    </source>
</evidence>
<dbReference type="PROSITE" id="PS01111">
    <property type="entry name" value="RNA_POL_K_14KD"/>
    <property type="match status" value="1"/>
</dbReference>
<dbReference type="PIRSF" id="PIRSF000778">
    <property type="entry name" value="RpoK/RPB6"/>
    <property type="match status" value="1"/>
</dbReference>
<dbReference type="FunFam" id="3.90.940.10:FF:000003">
    <property type="entry name" value="DNA-directed RNA polymerases I, II, and III subunit RPABC2"/>
    <property type="match status" value="1"/>
</dbReference>
<dbReference type="GO" id="GO:0003899">
    <property type="term" value="F:DNA-directed RNA polymerase activity"/>
    <property type="evidence" value="ECO:0007669"/>
    <property type="project" value="InterPro"/>
</dbReference>
<keyword evidence="5" id="KW-0539">Nucleus</keyword>
<keyword evidence="4" id="KW-0804">Transcription</keyword>
<dbReference type="GO" id="GO:0042797">
    <property type="term" value="P:tRNA transcription by RNA polymerase III"/>
    <property type="evidence" value="ECO:0007669"/>
    <property type="project" value="TreeGrafter"/>
</dbReference>
<proteinExistence type="evidence at transcript level"/>
<dbReference type="GO" id="GO:0005665">
    <property type="term" value="C:RNA polymerase II, core complex"/>
    <property type="evidence" value="ECO:0007669"/>
    <property type="project" value="InterPro"/>
</dbReference>
<dbReference type="NCBIfam" id="NF002208">
    <property type="entry name" value="PRK01099.1-3"/>
    <property type="match status" value="1"/>
</dbReference>
<protein>
    <recommendedName>
        <fullName evidence="2">DNA-directed RNA polymerases I, II, and III subunit RPABC2</fullName>
    </recommendedName>
    <alternativeName>
        <fullName evidence="7">RPB6 homolog</fullName>
    </alternativeName>
</protein>
<dbReference type="EMBL" id="IACT01000270">
    <property type="protein sequence ID" value="LAC19696.1"/>
    <property type="molecule type" value="mRNA"/>
</dbReference>
<evidence type="ECO:0000256" key="4">
    <source>
        <dbReference type="ARBA" id="ARBA00023163"/>
    </source>
</evidence>